<dbReference type="PANTHER" id="PTHR43301">
    <property type="entry name" value="ARABINAN ENDO-1,5-ALPHA-L-ARABINOSIDASE"/>
    <property type="match status" value="1"/>
</dbReference>
<keyword evidence="8" id="KW-1185">Reference proteome</keyword>
<dbReference type="RefSeq" id="WP_191764161.1">
    <property type="nucleotide sequence ID" value="NZ_JACSPM010000001.1"/>
</dbReference>
<protein>
    <submittedName>
        <fullName evidence="7">Bacterial Ig-like domain-containing protein</fullName>
    </submittedName>
</protein>
<keyword evidence="2" id="KW-0378">Hydrolase</keyword>
<reference evidence="7 8" key="1">
    <citation type="submission" date="2020-08" db="EMBL/GenBank/DDBJ databases">
        <title>A Genomic Blueprint of the Chicken Gut Microbiome.</title>
        <authorList>
            <person name="Gilroy R."/>
            <person name="Ravi A."/>
            <person name="Getino M."/>
            <person name="Pursley I."/>
            <person name="Horton D.L."/>
            <person name="Alikhan N.-F."/>
            <person name="Baker D."/>
            <person name="Gharbi K."/>
            <person name="Hall N."/>
            <person name="Watson M."/>
            <person name="Adriaenssens E.M."/>
            <person name="Foster-Nyarko E."/>
            <person name="Jarju S."/>
            <person name="Secka A."/>
            <person name="Antonio M."/>
            <person name="Oren A."/>
            <person name="Chaudhuri R."/>
            <person name="La Ragione R.M."/>
            <person name="Hildebrand F."/>
            <person name="Pallen M.J."/>
        </authorList>
    </citation>
    <scope>NUCLEOTIDE SEQUENCE [LARGE SCALE GENOMIC DNA]</scope>
    <source>
        <strain evidence="7 8">Sa1CUA4</strain>
    </source>
</reference>
<dbReference type="InterPro" id="IPR006558">
    <property type="entry name" value="LamG-like"/>
</dbReference>
<feature type="chain" id="PRO_5046697712" evidence="5">
    <location>
        <begin position="26"/>
        <end position="961"/>
    </location>
</feature>
<dbReference type="InterPro" id="IPR046780">
    <property type="entry name" value="aBig_2"/>
</dbReference>
<dbReference type="CDD" id="cd08983">
    <property type="entry name" value="GH43_Bt3655-like"/>
    <property type="match status" value="1"/>
</dbReference>
<dbReference type="SUPFAM" id="SSF49899">
    <property type="entry name" value="Concanavalin A-like lectins/glucanases"/>
    <property type="match status" value="1"/>
</dbReference>
<dbReference type="Gene3D" id="2.60.120.200">
    <property type="match status" value="1"/>
</dbReference>
<dbReference type="InterPro" id="IPR006311">
    <property type="entry name" value="TAT_signal"/>
</dbReference>
<sequence>MTIRRTALAGAAVAALVLAALPAAAASADPLAGVPTDGLLAAYDFSATTGTTLADAAAAGGAQNGTVVGTPAWQNGVMQFTGSNHVKLPDNLLVGSTAATVAVEAKPSAGSLSGNNFLWNIGGSGEGATGQFFVHTPGHRATISRTNWSGEQNAVSPSAFAADRWQSIVATIEPNAGASTSTITLYVDGVQVARKADSTTGIADLAVQTNNVIGASAYTADPRFTGAISSYRLYNRALTAAEVATVSSTDAVTSASETLSGISLGDLSAVSSDLTLPTSGGVTWATSDASVVAADGTVHQSESGPTSAVLTATATVRGKSSTREFAVTVTQLPDAGARAEADLAAIALHGLDDVRDNLTLPETGSVHGSEIEWSAEPAGVISTEGDQGRAPGIVTRPAHGNDDAEVTLTARVPGAEASRIFSVTVRALPEQEENAAYLFAHFTAGRSPSTINEQIYFATSEDGADWTDLNAEQPVLRSTVGETGARDPFLVRAPGGDKFYLLATDLSTALYGWRFTPDNPGSKSLVVWESTNLVDWSEPRLVDVASEIPQAGAAWAPEATYDPATGEYLVYWATASGAGAEHPLGNALGDPMNMYYATTRDFVTFSDPVKWIDRTNSIIDTTMLEIDGVFYRASGDGQITIERSSDPYAVTVSGTAPTSNPDGWERVSTLRDIFNDNNYAGTTLEGPELFAYNPQDWQKNASGERVPTWGLMADRYGGSIGRGYLPFRSTDLASTAPAAQGGGWSVGTDIDFDAVLKRHGTILPVTKTEYDRLTQAFGDPTAKISSIAVTSPPARTSYAIGDELDAAGLEITATTASGATRVLAAREYTLTGFDSSEPGVSQVTVSLDAAPSIRASFAVSVTAAPALEVSATVTARCIAGKVVQVVTVTNDDDSTLAVTAASPYGTKTFASLAAGKSASASFTTRQLGIGAGSVSLTASATVDGAPVTVEETTSYAAANCG</sequence>
<keyword evidence="1 5" id="KW-0732">Signal</keyword>
<evidence type="ECO:0000256" key="4">
    <source>
        <dbReference type="ARBA" id="ARBA00023295"/>
    </source>
</evidence>
<keyword evidence="3" id="KW-1015">Disulfide bond</keyword>
<dbReference type="SMART" id="SM00560">
    <property type="entry name" value="LamGL"/>
    <property type="match status" value="1"/>
</dbReference>
<dbReference type="InterPro" id="IPR013320">
    <property type="entry name" value="ConA-like_dom_sf"/>
</dbReference>
<feature type="domain" description="LamG-like jellyroll fold" evidence="6">
    <location>
        <begin position="97"/>
        <end position="241"/>
    </location>
</feature>
<dbReference type="PANTHER" id="PTHR43301:SF3">
    <property type="entry name" value="ARABINAN ENDO-1,5-ALPHA-L-ARABINOSIDASE A-RELATED"/>
    <property type="match status" value="1"/>
</dbReference>
<dbReference type="SUPFAM" id="SSF75005">
    <property type="entry name" value="Arabinanase/levansucrase/invertase"/>
    <property type="match status" value="2"/>
</dbReference>
<dbReference type="EMBL" id="JACSPM010000001">
    <property type="protein sequence ID" value="MBD8022593.1"/>
    <property type="molecule type" value="Genomic_DNA"/>
</dbReference>
<keyword evidence="4" id="KW-0326">Glycosidase</keyword>
<dbReference type="Proteomes" id="UP000602532">
    <property type="component" value="Unassembled WGS sequence"/>
</dbReference>
<evidence type="ECO:0000256" key="5">
    <source>
        <dbReference type="SAM" id="SignalP"/>
    </source>
</evidence>
<dbReference type="Pfam" id="PF07523">
    <property type="entry name" value="Big_3"/>
    <property type="match status" value="1"/>
</dbReference>
<comment type="caution">
    <text evidence="7">The sequence shown here is derived from an EMBL/GenBank/DDBJ whole genome shotgun (WGS) entry which is preliminary data.</text>
</comment>
<dbReference type="Gene3D" id="2.115.10.20">
    <property type="entry name" value="Glycosyl hydrolase domain, family 43"/>
    <property type="match status" value="1"/>
</dbReference>
<organism evidence="7 8">
    <name type="scientific">Microbacterium gallinarum</name>
    <dbReference type="NCBI Taxonomy" id="2762209"/>
    <lineage>
        <taxon>Bacteria</taxon>
        <taxon>Bacillati</taxon>
        <taxon>Actinomycetota</taxon>
        <taxon>Actinomycetes</taxon>
        <taxon>Micrococcales</taxon>
        <taxon>Microbacteriaceae</taxon>
        <taxon>Microbacterium</taxon>
    </lineage>
</organism>
<evidence type="ECO:0000256" key="2">
    <source>
        <dbReference type="ARBA" id="ARBA00022801"/>
    </source>
</evidence>
<dbReference type="InterPro" id="IPR050727">
    <property type="entry name" value="GH43_arabinanases"/>
</dbReference>
<evidence type="ECO:0000313" key="7">
    <source>
        <dbReference type="EMBL" id="MBD8022593.1"/>
    </source>
</evidence>
<dbReference type="InterPro" id="IPR022038">
    <property type="entry name" value="Ig-like_bact"/>
</dbReference>
<dbReference type="Gene3D" id="2.60.40.3630">
    <property type="match status" value="1"/>
</dbReference>
<gene>
    <name evidence="7" type="ORF">H9622_03185</name>
</gene>
<accession>A0ABR8X009</accession>
<dbReference type="Pfam" id="PF20578">
    <property type="entry name" value="aBig_2"/>
    <property type="match status" value="2"/>
</dbReference>
<feature type="signal peptide" evidence="5">
    <location>
        <begin position="1"/>
        <end position="25"/>
    </location>
</feature>
<evidence type="ECO:0000259" key="6">
    <source>
        <dbReference type="SMART" id="SM00560"/>
    </source>
</evidence>
<evidence type="ECO:0000256" key="1">
    <source>
        <dbReference type="ARBA" id="ARBA00022729"/>
    </source>
</evidence>
<dbReference type="Pfam" id="PF13385">
    <property type="entry name" value="Laminin_G_3"/>
    <property type="match status" value="1"/>
</dbReference>
<dbReference type="PROSITE" id="PS51318">
    <property type="entry name" value="TAT"/>
    <property type="match status" value="1"/>
</dbReference>
<evidence type="ECO:0000313" key="8">
    <source>
        <dbReference type="Proteomes" id="UP000602532"/>
    </source>
</evidence>
<name>A0ABR8X009_9MICO</name>
<evidence type="ECO:0000256" key="3">
    <source>
        <dbReference type="ARBA" id="ARBA00023157"/>
    </source>
</evidence>
<proteinExistence type="predicted"/>
<dbReference type="InterPro" id="IPR023296">
    <property type="entry name" value="Glyco_hydro_beta-prop_sf"/>
</dbReference>